<proteinExistence type="predicted"/>
<dbReference type="EMBL" id="JAHKSW010000020">
    <property type="protein sequence ID" value="KAG7319639.1"/>
    <property type="molecule type" value="Genomic_DNA"/>
</dbReference>
<dbReference type="InterPro" id="IPR011009">
    <property type="entry name" value="Kinase-like_dom_sf"/>
</dbReference>
<keyword evidence="3" id="KW-1185">Reference proteome</keyword>
<feature type="compositionally biased region" description="Basic residues" evidence="1">
    <location>
        <begin position="70"/>
        <end position="81"/>
    </location>
</feature>
<feature type="compositionally biased region" description="Polar residues" evidence="1">
    <location>
        <begin position="27"/>
        <end position="40"/>
    </location>
</feature>
<gene>
    <name evidence="2" type="ORF">KOW79_016782</name>
</gene>
<accession>A0A9D3SHV4</accession>
<dbReference type="Gene3D" id="3.30.200.20">
    <property type="entry name" value="Phosphorylase Kinase, domain 1"/>
    <property type="match status" value="1"/>
</dbReference>
<feature type="compositionally biased region" description="Basic and acidic residues" evidence="1">
    <location>
        <begin position="82"/>
        <end position="93"/>
    </location>
</feature>
<evidence type="ECO:0000256" key="1">
    <source>
        <dbReference type="SAM" id="MobiDB-lite"/>
    </source>
</evidence>
<comment type="caution">
    <text evidence="2">The sequence shown here is derived from an EMBL/GenBank/DDBJ whole genome shotgun (WGS) entry which is preliminary data.</text>
</comment>
<dbReference type="AlphaFoldDB" id="A0A9D3SHV4"/>
<dbReference type="SUPFAM" id="SSF56112">
    <property type="entry name" value="Protein kinase-like (PK-like)"/>
    <property type="match status" value="1"/>
</dbReference>
<evidence type="ECO:0000313" key="3">
    <source>
        <dbReference type="Proteomes" id="UP000824219"/>
    </source>
</evidence>
<name>A0A9D3SHV4_9TELE</name>
<organism evidence="2 3">
    <name type="scientific">Hemibagrus wyckioides</name>
    <dbReference type="NCBI Taxonomy" id="337641"/>
    <lineage>
        <taxon>Eukaryota</taxon>
        <taxon>Metazoa</taxon>
        <taxon>Chordata</taxon>
        <taxon>Craniata</taxon>
        <taxon>Vertebrata</taxon>
        <taxon>Euteleostomi</taxon>
        <taxon>Actinopterygii</taxon>
        <taxon>Neopterygii</taxon>
        <taxon>Teleostei</taxon>
        <taxon>Ostariophysi</taxon>
        <taxon>Siluriformes</taxon>
        <taxon>Bagridae</taxon>
        <taxon>Hemibagrus</taxon>
    </lineage>
</organism>
<feature type="region of interest" description="Disordered" evidence="1">
    <location>
        <begin position="1"/>
        <end position="125"/>
    </location>
</feature>
<evidence type="ECO:0000313" key="2">
    <source>
        <dbReference type="EMBL" id="KAG7319639.1"/>
    </source>
</evidence>
<reference evidence="2 3" key="1">
    <citation type="submission" date="2021-06" db="EMBL/GenBank/DDBJ databases">
        <title>Chromosome-level genome assembly of the red-tail catfish (Hemibagrus wyckioides).</title>
        <authorList>
            <person name="Shao F."/>
        </authorList>
    </citation>
    <scope>NUCLEOTIDE SEQUENCE [LARGE SCALE GENOMIC DNA]</scope>
    <source>
        <strain evidence="2">EC202008001</strain>
        <tissue evidence="2">Blood</tissue>
    </source>
</reference>
<feature type="compositionally biased region" description="Basic residues" evidence="1">
    <location>
        <begin position="16"/>
        <end position="26"/>
    </location>
</feature>
<sequence>MQMKRRRNETEETKVKSRKTGTRPVKRSNSLQNGVLSAETQSEESCKEKTMDLPQEEMPKEQMKTETKKKNIQKGKGHAKGQKADPRWLEMKELLSTYSEPPSPGSREDCLNDVSDPQPEDLPDNFHECYTLGELLGKGSNAKMYTGIRKSDGEQVAIKYLLKCFVDYFTLDPSSGKRRRKM</sequence>
<protein>
    <submittedName>
        <fullName evidence="2">Uncharacterized protein</fullName>
    </submittedName>
</protein>
<dbReference type="Proteomes" id="UP000824219">
    <property type="component" value="Linkage Group LG20"/>
</dbReference>
<feature type="compositionally biased region" description="Basic and acidic residues" evidence="1">
    <location>
        <begin position="44"/>
        <end position="69"/>
    </location>
</feature>